<gene>
    <name evidence="1" type="ORF">E1832_16280</name>
</gene>
<dbReference type="EMBL" id="SMUV01000071">
    <property type="protein sequence ID" value="TDK43834.1"/>
    <property type="molecule type" value="Genomic_DNA"/>
</dbReference>
<comment type="caution">
    <text evidence="1">The sequence shown here is derived from an EMBL/GenBank/DDBJ whole genome shotgun (WGS) entry which is preliminary data.</text>
</comment>
<evidence type="ECO:0000313" key="2">
    <source>
        <dbReference type="Proteomes" id="UP000295301"/>
    </source>
</evidence>
<proteinExistence type="predicted"/>
<keyword evidence="2" id="KW-1185">Reference proteome</keyword>
<dbReference type="Proteomes" id="UP000295301">
    <property type="component" value="Unassembled WGS sequence"/>
</dbReference>
<name>A0A4R5UWZ2_9RHOB</name>
<organism evidence="1 2">
    <name type="scientific">Antarcticimicrobium luteum</name>
    <dbReference type="NCBI Taxonomy" id="2547397"/>
    <lineage>
        <taxon>Bacteria</taxon>
        <taxon>Pseudomonadati</taxon>
        <taxon>Pseudomonadota</taxon>
        <taxon>Alphaproteobacteria</taxon>
        <taxon>Rhodobacterales</taxon>
        <taxon>Paracoccaceae</taxon>
        <taxon>Antarcticimicrobium</taxon>
    </lineage>
</organism>
<dbReference type="AlphaFoldDB" id="A0A4R5UWZ2"/>
<reference evidence="1 2" key="1">
    <citation type="submission" date="2019-03" db="EMBL/GenBank/DDBJ databases">
        <title>Ruegeria lutea sp. nov., a novel strain, isolated from marine sediment, the Masan Bay, South Korea.</title>
        <authorList>
            <person name="Kim J."/>
            <person name="Kim D.-Y."/>
            <person name="Lee S.-S."/>
        </authorList>
    </citation>
    <scope>NUCLEOTIDE SEQUENCE [LARGE SCALE GENOMIC DNA]</scope>
    <source>
        <strain evidence="1 2">318-1</strain>
    </source>
</reference>
<dbReference type="RefSeq" id="WP_133360832.1">
    <property type="nucleotide sequence ID" value="NZ_SMUV01000071.1"/>
</dbReference>
<protein>
    <submittedName>
        <fullName evidence="1">Uncharacterized protein</fullName>
    </submittedName>
</protein>
<accession>A0A4R5UWZ2</accession>
<evidence type="ECO:0000313" key="1">
    <source>
        <dbReference type="EMBL" id="TDK43834.1"/>
    </source>
</evidence>
<sequence length="138" mass="15397">MVYLDQSLPVRAVVQMGGKGGIVIPSRPKPERAQDPYKKNQGLRDIRELRGMPLKPCIEVGAHVGPLNLDARFADIRDEIIRKLVQNLREFTGFIFPGALIRQSPKARSNGRLRICLHLAKNPIEAVAMPVEVRPKTA</sequence>